<sequence length="53" mass="5592">NVASSDAATEIWIFFFKLQSFSCSFTGSNTFDSPSFVTTAMAGSLAGVMDVLS</sequence>
<reference evidence="1" key="2">
    <citation type="submission" date="2016-06" db="EMBL/GenBank/DDBJ databases">
        <title>The genome of a short-lived fish provides insights into sex chromosome evolution and the genetic control of aging.</title>
        <authorList>
            <person name="Reichwald K."/>
            <person name="Felder M."/>
            <person name="Petzold A."/>
            <person name="Koch P."/>
            <person name="Groth M."/>
            <person name="Platzer M."/>
        </authorList>
    </citation>
    <scope>NUCLEOTIDE SEQUENCE</scope>
    <source>
        <tissue evidence="1">Brain</tissue>
    </source>
</reference>
<feature type="non-terminal residue" evidence="1">
    <location>
        <position position="53"/>
    </location>
</feature>
<reference evidence="1" key="1">
    <citation type="submission" date="2016-05" db="EMBL/GenBank/DDBJ databases">
        <authorList>
            <person name="Lavstsen T."/>
            <person name="Jespersen J.S."/>
        </authorList>
    </citation>
    <scope>NUCLEOTIDE SEQUENCE</scope>
    <source>
        <tissue evidence="1">Brain</tissue>
    </source>
</reference>
<gene>
    <name evidence="1" type="primary">C2</name>
</gene>
<protein>
    <submittedName>
        <fullName evidence="1">Complement component 2</fullName>
    </submittedName>
</protein>
<dbReference type="AlphaFoldDB" id="A0A1A8MI71"/>
<accession>A0A1A8MI71</accession>
<feature type="non-terminal residue" evidence="1">
    <location>
        <position position="1"/>
    </location>
</feature>
<dbReference type="EMBL" id="HAEF01015456">
    <property type="protein sequence ID" value="SBR56615.1"/>
    <property type="molecule type" value="Transcribed_RNA"/>
</dbReference>
<evidence type="ECO:0000313" key="1">
    <source>
        <dbReference type="EMBL" id="SBR56615.1"/>
    </source>
</evidence>
<proteinExistence type="predicted"/>
<organism evidence="1">
    <name type="scientific">Nothobranchius pienaari</name>
    <dbReference type="NCBI Taxonomy" id="704102"/>
    <lineage>
        <taxon>Eukaryota</taxon>
        <taxon>Metazoa</taxon>
        <taxon>Chordata</taxon>
        <taxon>Craniata</taxon>
        <taxon>Vertebrata</taxon>
        <taxon>Euteleostomi</taxon>
        <taxon>Actinopterygii</taxon>
        <taxon>Neopterygii</taxon>
        <taxon>Teleostei</taxon>
        <taxon>Neoteleostei</taxon>
        <taxon>Acanthomorphata</taxon>
        <taxon>Ovalentaria</taxon>
        <taxon>Atherinomorphae</taxon>
        <taxon>Cyprinodontiformes</taxon>
        <taxon>Nothobranchiidae</taxon>
        <taxon>Nothobranchius</taxon>
    </lineage>
</organism>
<name>A0A1A8MI71_9TELE</name>